<organism evidence="1 2">
    <name type="scientific">Hibiscus sabdariffa</name>
    <name type="common">roselle</name>
    <dbReference type="NCBI Taxonomy" id="183260"/>
    <lineage>
        <taxon>Eukaryota</taxon>
        <taxon>Viridiplantae</taxon>
        <taxon>Streptophyta</taxon>
        <taxon>Embryophyta</taxon>
        <taxon>Tracheophyta</taxon>
        <taxon>Spermatophyta</taxon>
        <taxon>Magnoliopsida</taxon>
        <taxon>eudicotyledons</taxon>
        <taxon>Gunneridae</taxon>
        <taxon>Pentapetalae</taxon>
        <taxon>rosids</taxon>
        <taxon>malvids</taxon>
        <taxon>Malvales</taxon>
        <taxon>Malvaceae</taxon>
        <taxon>Malvoideae</taxon>
        <taxon>Hibiscus</taxon>
    </lineage>
</organism>
<keyword evidence="2" id="KW-1185">Reference proteome</keyword>
<gene>
    <name evidence="1" type="ORF">V6N11_056348</name>
</gene>
<protein>
    <submittedName>
        <fullName evidence="1">Uncharacterized protein</fullName>
    </submittedName>
</protein>
<dbReference type="EMBL" id="JBBPBN010000009">
    <property type="protein sequence ID" value="KAK9032064.1"/>
    <property type="molecule type" value="Genomic_DNA"/>
</dbReference>
<accession>A0ABR2T4B0</accession>
<evidence type="ECO:0000313" key="1">
    <source>
        <dbReference type="EMBL" id="KAK9032064.1"/>
    </source>
</evidence>
<dbReference type="Proteomes" id="UP001396334">
    <property type="component" value="Unassembled WGS sequence"/>
</dbReference>
<evidence type="ECO:0000313" key="2">
    <source>
        <dbReference type="Proteomes" id="UP001396334"/>
    </source>
</evidence>
<comment type="caution">
    <text evidence="1">The sequence shown here is derived from an EMBL/GenBank/DDBJ whole genome shotgun (WGS) entry which is preliminary data.</text>
</comment>
<reference evidence="1 2" key="1">
    <citation type="journal article" date="2024" name="G3 (Bethesda)">
        <title>Genome assembly of Hibiscus sabdariffa L. provides insights into metabolisms of medicinal natural products.</title>
        <authorList>
            <person name="Kim T."/>
        </authorList>
    </citation>
    <scope>NUCLEOTIDE SEQUENCE [LARGE SCALE GENOMIC DNA]</scope>
    <source>
        <strain evidence="1">TK-2024</strain>
        <tissue evidence="1">Old leaves</tissue>
    </source>
</reference>
<sequence>MVVLFEHGLMDFDVSHQPNTNYVYLTSQSVYTEFVERKSGAKALKMAMASSWKAMSRLTSRLHSSTLKLNKSSLNALHSTSNSSVTRISSVGSMMPLHNAIASARLISSLASESQTWSLVPQVWTLEMELSGEMAKRKLSNQFGRP</sequence>
<proteinExistence type="predicted"/>
<name>A0ABR2T4B0_9ROSI</name>